<evidence type="ECO:0000313" key="1">
    <source>
        <dbReference type="EMBL" id="MBC5680766.1"/>
    </source>
</evidence>
<keyword evidence="2" id="KW-1185">Reference proteome</keyword>
<reference evidence="1 2" key="1">
    <citation type="submission" date="2020-08" db="EMBL/GenBank/DDBJ databases">
        <title>Genome public.</title>
        <authorList>
            <person name="Liu C."/>
            <person name="Sun Q."/>
        </authorList>
    </citation>
    <scope>NUCLEOTIDE SEQUENCE [LARGE SCALE GENOMIC DNA]</scope>
    <source>
        <strain evidence="1 2">NSJ-43</strain>
    </source>
</reference>
<protein>
    <submittedName>
        <fullName evidence="1">Uncharacterized protein</fullName>
    </submittedName>
</protein>
<dbReference type="Proteomes" id="UP000628463">
    <property type="component" value="Unassembled WGS sequence"/>
</dbReference>
<dbReference type="EMBL" id="JACOPD010000004">
    <property type="protein sequence ID" value="MBC5680766.1"/>
    <property type="molecule type" value="Genomic_DNA"/>
</dbReference>
<accession>A0ABR7G1U7</accession>
<gene>
    <name evidence="1" type="ORF">H8S01_07315</name>
</gene>
<dbReference type="RefSeq" id="WP_186836729.1">
    <property type="nucleotide sequence ID" value="NZ_JACOPD010000004.1"/>
</dbReference>
<evidence type="ECO:0000313" key="2">
    <source>
        <dbReference type="Proteomes" id="UP000628463"/>
    </source>
</evidence>
<name>A0ABR7G1U7_9FIRM</name>
<organism evidence="1 2">
    <name type="scientific">Lachnospira hominis</name>
    <name type="common">ex Liu et al. 2021</name>
    <dbReference type="NCBI Taxonomy" id="2763051"/>
    <lineage>
        <taxon>Bacteria</taxon>
        <taxon>Bacillati</taxon>
        <taxon>Bacillota</taxon>
        <taxon>Clostridia</taxon>
        <taxon>Lachnospirales</taxon>
        <taxon>Lachnospiraceae</taxon>
        <taxon>Lachnospira</taxon>
    </lineage>
</organism>
<comment type="caution">
    <text evidence="1">The sequence shown here is derived from an EMBL/GenBank/DDBJ whole genome shotgun (WGS) entry which is preliminary data.</text>
</comment>
<sequence length="55" mass="6367">MNDAQIRYFIEMERKKGTTTDELIFILSDNGIPIYEISNYLDISVKHVEMVLSDG</sequence>
<proteinExistence type="predicted"/>